<proteinExistence type="predicted"/>
<reference evidence="2" key="1">
    <citation type="submission" date="2016-03" db="EMBL/GenBank/DDBJ databases">
        <title>Mechanisms controlling the formation of the plant cell surface in tip-growing cells are functionally conserved among land plants.</title>
        <authorList>
            <person name="Honkanen S."/>
            <person name="Jones V.A."/>
            <person name="Morieri G."/>
            <person name="Champion C."/>
            <person name="Hetherington A.J."/>
            <person name="Kelly S."/>
            <person name="Saint-Marcoux D."/>
            <person name="Proust H."/>
            <person name="Prescott H."/>
            <person name="Dolan L."/>
        </authorList>
    </citation>
    <scope>NUCLEOTIDE SEQUENCE [LARGE SCALE GENOMIC DNA]</scope>
    <source>
        <tissue evidence="2">Whole gametophyte</tissue>
    </source>
</reference>
<feature type="compositionally biased region" description="Acidic residues" evidence="1">
    <location>
        <begin position="62"/>
        <end position="71"/>
    </location>
</feature>
<gene>
    <name evidence="2" type="ORF">AXG93_4492s1300</name>
</gene>
<sequence length="77" mass="8853">MLWVPAWVTGRARSGSRYASRWRVRCWVLVAYTSVRTTVGRYTAVRRNCAMGMGRGMGSEKMEEDEEEEGFPFDSQP</sequence>
<keyword evidence="3" id="KW-1185">Reference proteome</keyword>
<dbReference type="Proteomes" id="UP000077202">
    <property type="component" value="Unassembled WGS sequence"/>
</dbReference>
<evidence type="ECO:0000313" key="2">
    <source>
        <dbReference type="EMBL" id="OAE28239.1"/>
    </source>
</evidence>
<dbReference type="AlphaFoldDB" id="A0A176W5F2"/>
<accession>A0A176W5F2</accession>
<evidence type="ECO:0000313" key="3">
    <source>
        <dbReference type="Proteomes" id="UP000077202"/>
    </source>
</evidence>
<organism evidence="2 3">
    <name type="scientific">Marchantia polymorpha subsp. ruderalis</name>
    <dbReference type="NCBI Taxonomy" id="1480154"/>
    <lineage>
        <taxon>Eukaryota</taxon>
        <taxon>Viridiplantae</taxon>
        <taxon>Streptophyta</taxon>
        <taxon>Embryophyta</taxon>
        <taxon>Marchantiophyta</taxon>
        <taxon>Marchantiopsida</taxon>
        <taxon>Marchantiidae</taxon>
        <taxon>Marchantiales</taxon>
        <taxon>Marchantiaceae</taxon>
        <taxon>Marchantia</taxon>
    </lineage>
</organism>
<evidence type="ECO:0000256" key="1">
    <source>
        <dbReference type="SAM" id="MobiDB-lite"/>
    </source>
</evidence>
<name>A0A176W5F2_MARPO</name>
<feature type="region of interest" description="Disordered" evidence="1">
    <location>
        <begin position="55"/>
        <end position="77"/>
    </location>
</feature>
<dbReference type="EMBL" id="LVLJ01001744">
    <property type="protein sequence ID" value="OAE28239.1"/>
    <property type="molecule type" value="Genomic_DNA"/>
</dbReference>
<comment type="caution">
    <text evidence="2">The sequence shown here is derived from an EMBL/GenBank/DDBJ whole genome shotgun (WGS) entry which is preliminary data.</text>
</comment>
<protein>
    <submittedName>
        <fullName evidence="2">Uncharacterized protein</fullName>
    </submittedName>
</protein>